<dbReference type="EMBL" id="QRPD01000004">
    <property type="protein sequence ID" value="RHL88549.1"/>
    <property type="molecule type" value="Genomic_DNA"/>
</dbReference>
<keyword evidence="1" id="KW-0812">Transmembrane</keyword>
<evidence type="ECO:0000313" key="2">
    <source>
        <dbReference type="EMBL" id="RHL88549.1"/>
    </source>
</evidence>
<dbReference type="AlphaFoldDB" id="A0A415N0Y9"/>
<evidence type="ECO:0000313" key="3">
    <source>
        <dbReference type="Proteomes" id="UP000283325"/>
    </source>
</evidence>
<evidence type="ECO:0000256" key="1">
    <source>
        <dbReference type="SAM" id="Phobius"/>
    </source>
</evidence>
<protein>
    <submittedName>
        <fullName evidence="2">Uncharacterized protein</fullName>
    </submittedName>
</protein>
<keyword evidence="1" id="KW-1133">Transmembrane helix</keyword>
<name>A0A415N0Y9_9FIRM</name>
<organism evidence="2 3">
    <name type="scientific">Dorea formicigenerans</name>
    <dbReference type="NCBI Taxonomy" id="39486"/>
    <lineage>
        <taxon>Bacteria</taxon>
        <taxon>Bacillati</taxon>
        <taxon>Bacillota</taxon>
        <taxon>Clostridia</taxon>
        <taxon>Lachnospirales</taxon>
        <taxon>Lachnospiraceae</taxon>
        <taxon>Dorea</taxon>
    </lineage>
</organism>
<proteinExistence type="predicted"/>
<sequence length="158" mass="17556">MGFLRSTKGSIISDYFQLQEDIAGFSKGYMYDVALYDDHLEITSMQKRKLLLNYDQITDVFYGGKTELIQKPKSVIGRAVVGSVIFGGVGAIVGAASGTGTKTGKKTHLYFIISYTSSDGEDKYIQFEDTRMYKGLKLSKRLKELTHIESAPTSDIQL</sequence>
<dbReference type="Proteomes" id="UP000283325">
    <property type="component" value="Unassembled WGS sequence"/>
</dbReference>
<reference evidence="2 3" key="1">
    <citation type="submission" date="2018-08" db="EMBL/GenBank/DDBJ databases">
        <title>A genome reference for cultivated species of the human gut microbiota.</title>
        <authorList>
            <person name="Zou Y."/>
            <person name="Xue W."/>
            <person name="Luo G."/>
        </authorList>
    </citation>
    <scope>NUCLEOTIDE SEQUENCE [LARGE SCALE GENOMIC DNA]</scope>
    <source>
        <strain evidence="2 3">AF36-1BH</strain>
    </source>
</reference>
<gene>
    <name evidence="2" type="ORF">DWZ98_05845</name>
</gene>
<keyword evidence="1" id="KW-0472">Membrane</keyword>
<dbReference type="RefSeq" id="WP_118427074.1">
    <property type="nucleotide sequence ID" value="NZ_QRPD01000004.1"/>
</dbReference>
<comment type="caution">
    <text evidence="2">The sequence shown here is derived from an EMBL/GenBank/DDBJ whole genome shotgun (WGS) entry which is preliminary data.</text>
</comment>
<feature type="transmembrane region" description="Helical" evidence="1">
    <location>
        <begin position="75"/>
        <end position="96"/>
    </location>
</feature>
<accession>A0A415N0Y9</accession>